<proteinExistence type="predicted"/>
<sequence length="84" mass="10049">MNFLNPFFFNLYKYQVVGLKLLGIGALNNEFIKKCCIEWQQKLSKGYFDRLHFLFIKKIVYIRGDPQVRPNGLRLQYTIELENT</sequence>
<dbReference type="EMBL" id="REGN01009291">
    <property type="protein sequence ID" value="RNA01523.1"/>
    <property type="molecule type" value="Genomic_DNA"/>
</dbReference>
<accession>A0A3M7PR73</accession>
<reference evidence="1 2" key="1">
    <citation type="journal article" date="2018" name="Sci. Rep.">
        <title>Genomic signatures of local adaptation to the degree of environmental predictability in rotifers.</title>
        <authorList>
            <person name="Franch-Gras L."/>
            <person name="Hahn C."/>
            <person name="Garcia-Roger E.M."/>
            <person name="Carmona M.J."/>
            <person name="Serra M."/>
            <person name="Gomez A."/>
        </authorList>
    </citation>
    <scope>NUCLEOTIDE SEQUENCE [LARGE SCALE GENOMIC DNA]</scope>
    <source>
        <strain evidence="1">HYR1</strain>
    </source>
</reference>
<comment type="caution">
    <text evidence="1">The sequence shown here is derived from an EMBL/GenBank/DDBJ whole genome shotgun (WGS) entry which is preliminary data.</text>
</comment>
<keyword evidence="2" id="KW-1185">Reference proteome</keyword>
<evidence type="ECO:0000313" key="1">
    <source>
        <dbReference type="EMBL" id="RNA01523.1"/>
    </source>
</evidence>
<name>A0A3M7PR73_BRAPC</name>
<evidence type="ECO:0000313" key="2">
    <source>
        <dbReference type="Proteomes" id="UP000276133"/>
    </source>
</evidence>
<gene>
    <name evidence="1" type="ORF">BpHYR1_035838</name>
</gene>
<protein>
    <submittedName>
        <fullName evidence="1">Uncharacterized protein</fullName>
    </submittedName>
</protein>
<dbReference type="Proteomes" id="UP000276133">
    <property type="component" value="Unassembled WGS sequence"/>
</dbReference>
<organism evidence="1 2">
    <name type="scientific">Brachionus plicatilis</name>
    <name type="common">Marine rotifer</name>
    <name type="synonym">Brachionus muelleri</name>
    <dbReference type="NCBI Taxonomy" id="10195"/>
    <lineage>
        <taxon>Eukaryota</taxon>
        <taxon>Metazoa</taxon>
        <taxon>Spiralia</taxon>
        <taxon>Gnathifera</taxon>
        <taxon>Rotifera</taxon>
        <taxon>Eurotatoria</taxon>
        <taxon>Monogononta</taxon>
        <taxon>Pseudotrocha</taxon>
        <taxon>Ploima</taxon>
        <taxon>Brachionidae</taxon>
        <taxon>Brachionus</taxon>
    </lineage>
</organism>
<dbReference type="AlphaFoldDB" id="A0A3M7PR73"/>